<reference evidence="1" key="1">
    <citation type="submission" date="2019-12" db="EMBL/GenBank/DDBJ databases">
        <title>Genome sequencing and annotation of Brassica cretica.</title>
        <authorList>
            <person name="Studholme D.J."/>
            <person name="Sarris P.F."/>
        </authorList>
    </citation>
    <scope>NUCLEOTIDE SEQUENCE</scope>
    <source>
        <strain evidence="1">PFS-001/15</strain>
        <tissue evidence="1">Leaf</tissue>
    </source>
</reference>
<dbReference type="EMBL" id="QGKW02001940">
    <property type="protein sequence ID" value="KAF2559197.1"/>
    <property type="molecule type" value="Genomic_DNA"/>
</dbReference>
<organism evidence="1 2">
    <name type="scientific">Brassica cretica</name>
    <name type="common">Mustard</name>
    <dbReference type="NCBI Taxonomy" id="69181"/>
    <lineage>
        <taxon>Eukaryota</taxon>
        <taxon>Viridiplantae</taxon>
        <taxon>Streptophyta</taxon>
        <taxon>Embryophyta</taxon>
        <taxon>Tracheophyta</taxon>
        <taxon>Spermatophyta</taxon>
        <taxon>Magnoliopsida</taxon>
        <taxon>eudicotyledons</taxon>
        <taxon>Gunneridae</taxon>
        <taxon>Pentapetalae</taxon>
        <taxon>rosids</taxon>
        <taxon>malvids</taxon>
        <taxon>Brassicales</taxon>
        <taxon>Brassicaceae</taxon>
        <taxon>Brassiceae</taxon>
        <taxon>Brassica</taxon>
    </lineage>
</organism>
<sequence>MTLGRSHIFRPSEQVFNNIVETSLFHFSTDALSDSSSKTESANDVTEVMVSWRDIEKESQSLTNLQAWPVAAVSIPMHRYPKGSCGSLGLNLLSNEHFFTLCLNSMYLSTGPFIFFLFRIETPYRWEEKDESLGKNSNRSFINSWCTSIRLTKGLLEEATGLQQHCGDFSVPFLH</sequence>
<evidence type="ECO:0000313" key="2">
    <source>
        <dbReference type="Proteomes" id="UP000712281"/>
    </source>
</evidence>
<proteinExistence type="predicted"/>
<comment type="caution">
    <text evidence="1">The sequence shown here is derived from an EMBL/GenBank/DDBJ whole genome shotgun (WGS) entry which is preliminary data.</text>
</comment>
<dbReference type="AlphaFoldDB" id="A0A8S9HQE2"/>
<name>A0A8S9HQE2_BRACR</name>
<evidence type="ECO:0000313" key="1">
    <source>
        <dbReference type="EMBL" id="KAF2559197.1"/>
    </source>
</evidence>
<gene>
    <name evidence="1" type="ORF">F2Q68_00018269</name>
</gene>
<protein>
    <submittedName>
        <fullName evidence="1">Uncharacterized protein</fullName>
    </submittedName>
</protein>
<dbReference type="Proteomes" id="UP000712281">
    <property type="component" value="Unassembled WGS sequence"/>
</dbReference>
<accession>A0A8S9HQE2</accession>